<gene>
    <name evidence="1" type="ORF">FKV25_01640</name>
</gene>
<name>A0A508AS69_9GAMM</name>
<dbReference type="SUPFAM" id="SSF103642">
    <property type="entry name" value="Sec-C motif"/>
    <property type="match status" value="1"/>
</dbReference>
<dbReference type="InterPro" id="IPR036255">
    <property type="entry name" value="YgfB-like_sf"/>
</dbReference>
<protein>
    <submittedName>
        <fullName evidence="1">UPF0149 family protein</fullName>
    </submittedName>
</protein>
<dbReference type="EMBL" id="VICE01000012">
    <property type="protein sequence ID" value="TQD51321.1"/>
    <property type="molecule type" value="Genomic_DNA"/>
</dbReference>
<proteinExistence type="predicted"/>
<dbReference type="RefSeq" id="WP_141517047.1">
    <property type="nucleotide sequence ID" value="NZ_VICE01000012.1"/>
</dbReference>
<sequence length="244" mass="27152">MTAPAYLDDARIEQLAELLEQRAVPFKGFNLEALDGYLSALAVGPEDVPASEWMPAVWGTPPRWADEAEREAVESLLLGHRNMAAARVRHGGDDLPDHLAPLLWLPEDPEEGLPEDIEDDELDVGCDWALGFFRGVELREAAWERWLDENDWIDEIFVLFDRLASGEVVGDDPTAPGTPVSYRERLEVIAGLPDMLADLHHHRIEALTPREPLRRADVPERNAPCPCGSGRKYKKCCGAAANDD</sequence>
<dbReference type="InterPro" id="IPR011978">
    <property type="entry name" value="YgfB-like"/>
</dbReference>
<evidence type="ECO:0000313" key="1">
    <source>
        <dbReference type="EMBL" id="TQD51321.1"/>
    </source>
</evidence>
<dbReference type="Gene3D" id="3.10.450.50">
    <property type="match status" value="1"/>
</dbReference>
<dbReference type="Pfam" id="PF02810">
    <property type="entry name" value="SEC-C"/>
    <property type="match status" value="1"/>
</dbReference>
<dbReference type="OrthoDB" id="570299at2"/>
<dbReference type="AlphaFoldDB" id="A0A508AS69"/>
<dbReference type="SUPFAM" id="SSF101327">
    <property type="entry name" value="YgfB-like"/>
    <property type="match status" value="1"/>
</dbReference>
<reference evidence="1 2" key="1">
    <citation type="submission" date="2019-06" db="EMBL/GenBank/DDBJ databases">
        <title>Lysobacter alkalisoli sp. nov. isolated from saline soil.</title>
        <authorList>
            <person name="Sun J.-Q."/>
            <person name="Xu L."/>
        </authorList>
    </citation>
    <scope>NUCLEOTIDE SEQUENCE [LARGE SCALE GENOMIC DNA]</scope>
    <source>
        <strain evidence="1 2">JCM 31130</strain>
    </source>
</reference>
<dbReference type="InterPro" id="IPR004027">
    <property type="entry name" value="SEC_C_motif"/>
</dbReference>
<dbReference type="Pfam" id="PF03695">
    <property type="entry name" value="UPF0149"/>
    <property type="match status" value="1"/>
</dbReference>
<dbReference type="Proteomes" id="UP000318212">
    <property type="component" value="Unassembled WGS sequence"/>
</dbReference>
<accession>A0A508AS69</accession>
<evidence type="ECO:0000313" key="2">
    <source>
        <dbReference type="Proteomes" id="UP000318212"/>
    </source>
</evidence>
<keyword evidence="2" id="KW-1185">Reference proteome</keyword>
<dbReference type="NCBIfam" id="TIGR02292">
    <property type="entry name" value="ygfB_yecA"/>
    <property type="match status" value="1"/>
</dbReference>
<organism evidence="1 2">
    <name type="scientific">Marilutibacter aestuarii</name>
    <dbReference type="NCBI Taxonomy" id="1706195"/>
    <lineage>
        <taxon>Bacteria</taxon>
        <taxon>Pseudomonadati</taxon>
        <taxon>Pseudomonadota</taxon>
        <taxon>Gammaproteobacteria</taxon>
        <taxon>Lysobacterales</taxon>
        <taxon>Lysobacteraceae</taxon>
        <taxon>Marilutibacter</taxon>
    </lineage>
</organism>
<comment type="caution">
    <text evidence="1">The sequence shown here is derived from an EMBL/GenBank/DDBJ whole genome shotgun (WGS) entry which is preliminary data.</text>
</comment>